<reference evidence="1" key="1">
    <citation type="submission" date="2021-05" db="EMBL/GenBank/DDBJ databases">
        <authorList>
            <person name="Scholz U."/>
            <person name="Mascher M."/>
            <person name="Fiebig A."/>
        </authorList>
    </citation>
    <scope>NUCLEOTIDE SEQUENCE [LARGE SCALE GENOMIC DNA]</scope>
</reference>
<sequence length="235" mass="25871">MSKEKLPFVLPAVFTIGPPVTNPEQSDAERAEAKAMLLLYAKLIAPLHSSSSHVHELVKGVIEGEARVMAAELTMEEIFRGTKTFKREVFDKVQKELHQFGLHIYNSNVKQLVDVPGHEYFSYLGQKTQQGAASQARVDVAEARMKGAVGEKEREGRAADGGRGQERALPDREAQQGNSAVRHAGPRLERAVVHDAIFLAEPVPTGVEYAVYSCVVIRDSLLGTISSFFLVLRAY</sequence>
<organism evidence="1 2">
    <name type="scientific">Avena sativa</name>
    <name type="common">Oat</name>
    <dbReference type="NCBI Taxonomy" id="4498"/>
    <lineage>
        <taxon>Eukaryota</taxon>
        <taxon>Viridiplantae</taxon>
        <taxon>Streptophyta</taxon>
        <taxon>Embryophyta</taxon>
        <taxon>Tracheophyta</taxon>
        <taxon>Spermatophyta</taxon>
        <taxon>Magnoliopsida</taxon>
        <taxon>Liliopsida</taxon>
        <taxon>Poales</taxon>
        <taxon>Poaceae</taxon>
        <taxon>BOP clade</taxon>
        <taxon>Pooideae</taxon>
        <taxon>Poodae</taxon>
        <taxon>Poeae</taxon>
        <taxon>Poeae Chloroplast Group 1 (Aveneae type)</taxon>
        <taxon>Aveninae</taxon>
        <taxon>Avena</taxon>
    </lineage>
</organism>
<evidence type="ECO:0000313" key="1">
    <source>
        <dbReference type="EnsemblPlants" id="AVESA.00010b.r2.4DG0791130.1.CDS"/>
    </source>
</evidence>
<dbReference type="EnsemblPlants" id="AVESA.00010b.r2.4DG0791130.1">
    <property type="protein sequence ID" value="AVESA.00010b.r2.4DG0791130.1.CDS"/>
    <property type="gene ID" value="AVESA.00010b.r2.4DG0791130"/>
</dbReference>
<protein>
    <submittedName>
        <fullName evidence="1">Uncharacterized protein</fullName>
    </submittedName>
</protein>
<keyword evidence="2" id="KW-1185">Reference proteome</keyword>
<proteinExistence type="predicted"/>
<name>A0ACD5XC83_AVESA</name>
<reference evidence="1" key="2">
    <citation type="submission" date="2025-09" db="UniProtKB">
        <authorList>
            <consortium name="EnsemblPlants"/>
        </authorList>
    </citation>
    <scope>IDENTIFICATION</scope>
</reference>
<evidence type="ECO:0000313" key="2">
    <source>
        <dbReference type="Proteomes" id="UP001732700"/>
    </source>
</evidence>
<accession>A0ACD5XC83</accession>
<dbReference type="Proteomes" id="UP001732700">
    <property type="component" value="Chromosome 4D"/>
</dbReference>